<proteinExistence type="predicted"/>
<dbReference type="Gene3D" id="3.30.40.10">
    <property type="entry name" value="Zinc/RING finger domain, C3HC4 (zinc finger)"/>
    <property type="match status" value="1"/>
</dbReference>
<dbReference type="PANTHER" id="PTHR12109">
    <property type="entry name" value="RING FINGER PROTEIN 141-RELATED"/>
    <property type="match status" value="1"/>
</dbReference>
<evidence type="ECO:0000256" key="1">
    <source>
        <dbReference type="PROSITE-ProRule" id="PRU00175"/>
    </source>
</evidence>
<gene>
    <name evidence="3" type="ORF">LCPAC404_01460</name>
</gene>
<name>A0A481ZDQ7_9VIRU</name>
<organism evidence="3">
    <name type="scientific">Pithovirus LCPAC404</name>
    <dbReference type="NCBI Taxonomy" id="2506597"/>
    <lineage>
        <taxon>Viruses</taxon>
        <taxon>Pithoviruses</taxon>
    </lineage>
</organism>
<dbReference type="InterPro" id="IPR047126">
    <property type="entry name" value="RNF141-like"/>
</dbReference>
<protein>
    <submittedName>
        <fullName evidence="3">Putative RING finger E3 ubiquitin ligase</fullName>
    </submittedName>
</protein>
<accession>A0A481ZDQ7</accession>
<reference evidence="3" key="1">
    <citation type="journal article" date="2019" name="MBio">
        <title>Virus Genomes from Deep Sea Sediments Expand the Ocean Megavirome and Support Independent Origins of Viral Gigantism.</title>
        <authorList>
            <person name="Backstrom D."/>
            <person name="Yutin N."/>
            <person name="Jorgensen S.L."/>
            <person name="Dharamshi J."/>
            <person name="Homa F."/>
            <person name="Zaremba-Niedwiedzka K."/>
            <person name="Spang A."/>
            <person name="Wolf Y.I."/>
            <person name="Koonin E.V."/>
            <person name="Ettema T.J."/>
        </authorList>
    </citation>
    <scope>NUCLEOTIDE SEQUENCE</scope>
</reference>
<sequence length="171" mass="19878">MSQQCKGTTLRNERCKRKVRNGTLCYQHKKSTSKASVNKDKSPTLFCENCPICFEKFVESDTVMFKCNHGVCTDCFVELIKHSKKCPLCRAKYETVGDLPTKAFRAIRRSKYSAMNVSERNRLMRMAMKRSYVSSGILEILRQGLDIRESIMHLYDELSDEWEMLYSIQSC</sequence>
<dbReference type="EMBL" id="MK500596">
    <property type="protein sequence ID" value="QBK93442.1"/>
    <property type="molecule type" value="Genomic_DNA"/>
</dbReference>
<dbReference type="Pfam" id="PF13639">
    <property type="entry name" value="zf-RING_2"/>
    <property type="match status" value="1"/>
</dbReference>
<dbReference type="SUPFAM" id="SSF57850">
    <property type="entry name" value="RING/U-box"/>
    <property type="match status" value="1"/>
</dbReference>
<evidence type="ECO:0000313" key="3">
    <source>
        <dbReference type="EMBL" id="QBK93442.1"/>
    </source>
</evidence>
<evidence type="ECO:0000259" key="2">
    <source>
        <dbReference type="PROSITE" id="PS50089"/>
    </source>
</evidence>
<keyword evidence="1" id="KW-0479">Metal-binding</keyword>
<keyword evidence="1" id="KW-0863">Zinc-finger</keyword>
<feature type="domain" description="RING-type" evidence="2">
    <location>
        <begin position="50"/>
        <end position="90"/>
    </location>
</feature>
<dbReference type="InterPro" id="IPR001841">
    <property type="entry name" value="Znf_RING"/>
</dbReference>
<dbReference type="InterPro" id="IPR013083">
    <property type="entry name" value="Znf_RING/FYVE/PHD"/>
</dbReference>
<dbReference type="GO" id="GO:0016874">
    <property type="term" value="F:ligase activity"/>
    <property type="evidence" value="ECO:0007669"/>
    <property type="project" value="UniProtKB-KW"/>
</dbReference>
<dbReference type="GO" id="GO:0008270">
    <property type="term" value="F:zinc ion binding"/>
    <property type="evidence" value="ECO:0007669"/>
    <property type="project" value="UniProtKB-KW"/>
</dbReference>
<dbReference type="SMART" id="SM00184">
    <property type="entry name" value="RING"/>
    <property type="match status" value="1"/>
</dbReference>
<keyword evidence="3" id="KW-0436">Ligase</keyword>
<dbReference type="PROSITE" id="PS50089">
    <property type="entry name" value="ZF_RING_2"/>
    <property type="match status" value="1"/>
</dbReference>
<dbReference type="PANTHER" id="PTHR12109:SF5">
    <property type="entry name" value="RING-TYPE DOMAIN-CONTAINING PROTEIN"/>
    <property type="match status" value="1"/>
</dbReference>
<keyword evidence="1" id="KW-0862">Zinc</keyword>